<proteinExistence type="predicted"/>
<dbReference type="Proteomes" id="UP000790347">
    <property type="component" value="Unassembled WGS sequence"/>
</dbReference>
<dbReference type="EMBL" id="ASGP02000007">
    <property type="protein sequence ID" value="KAH9497240.1"/>
    <property type="molecule type" value="Genomic_DNA"/>
</dbReference>
<keyword evidence="2" id="KW-1185">Reference proteome</keyword>
<protein>
    <submittedName>
        <fullName evidence="1">Uncharacterized protein</fullName>
    </submittedName>
</protein>
<reference evidence="1" key="1">
    <citation type="submission" date="2013-05" db="EMBL/GenBank/DDBJ databases">
        <authorList>
            <person name="Yim A.K.Y."/>
            <person name="Chan T.F."/>
            <person name="Ji K.M."/>
            <person name="Liu X.Y."/>
            <person name="Zhou J.W."/>
            <person name="Li R.Q."/>
            <person name="Yang K.Y."/>
            <person name="Li J."/>
            <person name="Li M."/>
            <person name="Law P.T.W."/>
            <person name="Wu Y.L."/>
            <person name="Cai Z.L."/>
            <person name="Qin H."/>
            <person name="Bao Y."/>
            <person name="Leung R.K.K."/>
            <person name="Ng P.K.S."/>
            <person name="Zou J."/>
            <person name="Zhong X.J."/>
            <person name="Ran P.X."/>
            <person name="Zhong N.S."/>
            <person name="Liu Z.G."/>
            <person name="Tsui S.K.W."/>
        </authorList>
    </citation>
    <scope>NUCLEOTIDE SEQUENCE</scope>
    <source>
        <strain evidence="1">Derf</strain>
        <tissue evidence="1">Whole organism</tissue>
    </source>
</reference>
<sequence length="224" mass="25017">MNKTFTLNLIVHFHNEQYLGNISFISIYCGLCIDDDADCDVLSQSSSLITSSYVGGLSIFVKNDAIEFDNDCRLLIRFKIISVSSICINVNTNIDANRLPIILQVKSQLGRRNNNFTHTCVSRCIAYPYAHSQTVLLQTRFEFRPVTAPLLLLRQSSSVSQIFLRHLPIFIPSFQSLSPNTSTCSDAIFNNSFVINCNDDTPLLFSAFDNENSGSSQNSNSGQH</sequence>
<evidence type="ECO:0000313" key="1">
    <source>
        <dbReference type="EMBL" id="KAH9497240.1"/>
    </source>
</evidence>
<reference evidence="1" key="2">
    <citation type="journal article" date="2022" name="Res Sq">
        <title>Comparative Genomics Reveals Insights into the Divergent Evolution of Astigmatic Mites and Household Pest Adaptations.</title>
        <authorList>
            <person name="Xiong Q."/>
            <person name="Wan A.T.-Y."/>
            <person name="Liu X.-Y."/>
            <person name="Fung C.S.-H."/>
            <person name="Xiao X."/>
            <person name="Malainual N."/>
            <person name="Hou J."/>
            <person name="Wang L."/>
            <person name="Wang M."/>
            <person name="Yang K."/>
            <person name="Cui Y."/>
            <person name="Leung E."/>
            <person name="Nong W."/>
            <person name="Shin S.-K."/>
            <person name="Au S."/>
            <person name="Jeong K.Y."/>
            <person name="Chew F.T."/>
            <person name="Hui J."/>
            <person name="Leung T.F."/>
            <person name="Tungtrongchitr A."/>
            <person name="Zhong N."/>
            <person name="Liu Z."/>
            <person name="Tsui S."/>
        </authorList>
    </citation>
    <scope>NUCLEOTIDE SEQUENCE</scope>
    <source>
        <strain evidence="1">Derf</strain>
        <tissue evidence="1">Whole organism</tissue>
    </source>
</reference>
<gene>
    <name evidence="1" type="ORF">DERF_013243</name>
</gene>
<dbReference type="AlphaFoldDB" id="A0A922HP35"/>
<evidence type="ECO:0000313" key="2">
    <source>
        <dbReference type="Proteomes" id="UP000790347"/>
    </source>
</evidence>
<comment type="caution">
    <text evidence="1">The sequence shown here is derived from an EMBL/GenBank/DDBJ whole genome shotgun (WGS) entry which is preliminary data.</text>
</comment>
<accession>A0A922HP35</accession>
<organism evidence="1 2">
    <name type="scientific">Dermatophagoides farinae</name>
    <name type="common">American house dust mite</name>
    <dbReference type="NCBI Taxonomy" id="6954"/>
    <lineage>
        <taxon>Eukaryota</taxon>
        <taxon>Metazoa</taxon>
        <taxon>Ecdysozoa</taxon>
        <taxon>Arthropoda</taxon>
        <taxon>Chelicerata</taxon>
        <taxon>Arachnida</taxon>
        <taxon>Acari</taxon>
        <taxon>Acariformes</taxon>
        <taxon>Sarcoptiformes</taxon>
        <taxon>Astigmata</taxon>
        <taxon>Psoroptidia</taxon>
        <taxon>Analgoidea</taxon>
        <taxon>Pyroglyphidae</taxon>
        <taxon>Dermatophagoidinae</taxon>
        <taxon>Dermatophagoides</taxon>
    </lineage>
</organism>
<name>A0A922HP35_DERFA</name>